<dbReference type="GeneID" id="34608616"/>
<evidence type="ECO:0000256" key="1">
    <source>
        <dbReference type="SAM" id="MobiDB-lite"/>
    </source>
</evidence>
<dbReference type="VEuPathDB" id="FungiDB:ASPZODRAFT_128915"/>
<keyword evidence="3" id="KW-1185">Reference proteome</keyword>
<proteinExistence type="predicted"/>
<name>A0A1L9SSW3_9EURO</name>
<dbReference type="EMBL" id="KV878337">
    <property type="protein sequence ID" value="OJJ50298.1"/>
    <property type="molecule type" value="Genomic_DNA"/>
</dbReference>
<feature type="compositionally biased region" description="Low complexity" evidence="1">
    <location>
        <begin position="15"/>
        <end position="26"/>
    </location>
</feature>
<organism evidence="2 3">
    <name type="scientific">Penicilliopsis zonata CBS 506.65</name>
    <dbReference type="NCBI Taxonomy" id="1073090"/>
    <lineage>
        <taxon>Eukaryota</taxon>
        <taxon>Fungi</taxon>
        <taxon>Dikarya</taxon>
        <taxon>Ascomycota</taxon>
        <taxon>Pezizomycotina</taxon>
        <taxon>Eurotiomycetes</taxon>
        <taxon>Eurotiomycetidae</taxon>
        <taxon>Eurotiales</taxon>
        <taxon>Aspergillaceae</taxon>
        <taxon>Penicilliopsis</taxon>
    </lineage>
</organism>
<dbReference type="Proteomes" id="UP000184188">
    <property type="component" value="Unassembled WGS sequence"/>
</dbReference>
<protein>
    <submittedName>
        <fullName evidence="2">Uncharacterized protein</fullName>
    </submittedName>
</protein>
<evidence type="ECO:0000313" key="3">
    <source>
        <dbReference type="Proteomes" id="UP000184188"/>
    </source>
</evidence>
<accession>A0A1L9SSW3</accession>
<feature type="region of interest" description="Disordered" evidence="1">
    <location>
        <begin position="1"/>
        <end position="27"/>
    </location>
</feature>
<gene>
    <name evidence="2" type="ORF">ASPZODRAFT_128915</name>
</gene>
<sequence length="55" mass="5897">MSFDTPNLTHEKARSTSTSSPSSTMTLGWHETSAADAVARFVRFLGLPSRLADVG</sequence>
<evidence type="ECO:0000313" key="2">
    <source>
        <dbReference type="EMBL" id="OJJ50298.1"/>
    </source>
</evidence>
<dbReference type="AlphaFoldDB" id="A0A1L9SSW3"/>
<dbReference type="RefSeq" id="XP_022584808.1">
    <property type="nucleotide sequence ID" value="XM_022722151.1"/>
</dbReference>
<reference evidence="3" key="1">
    <citation type="journal article" date="2017" name="Genome Biol.">
        <title>Comparative genomics reveals high biological diversity and specific adaptations in the industrially and medically important fungal genus Aspergillus.</title>
        <authorList>
            <person name="de Vries R.P."/>
            <person name="Riley R."/>
            <person name="Wiebenga A."/>
            <person name="Aguilar-Osorio G."/>
            <person name="Amillis S."/>
            <person name="Uchima C.A."/>
            <person name="Anderluh G."/>
            <person name="Asadollahi M."/>
            <person name="Askin M."/>
            <person name="Barry K."/>
            <person name="Battaglia E."/>
            <person name="Bayram O."/>
            <person name="Benocci T."/>
            <person name="Braus-Stromeyer S.A."/>
            <person name="Caldana C."/>
            <person name="Canovas D."/>
            <person name="Cerqueira G.C."/>
            <person name="Chen F."/>
            <person name="Chen W."/>
            <person name="Choi C."/>
            <person name="Clum A."/>
            <person name="Dos Santos R.A."/>
            <person name="Damasio A.R."/>
            <person name="Diallinas G."/>
            <person name="Emri T."/>
            <person name="Fekete E."/>
            <person name="Flipphi M."/>
            <person name="Freyberg S."/>
            <person name="Gallo A."/>
            <person name="Gournas C."/>
            <person name="Habgood R."/>
            <person name="Hainaut M."/>
            <person name="Harispe M.L."/>
            <person name="Henrissat B."/>
            <person name="Hilden K.S."/>
            <person name="Hope R."/>
            <person name="Hossain A."/>
            <person name="Karabika E."/>
            <person name="Karaffa L."/>
            <person name="Karanyi Z."/>
            <person name="Krasevec N."/>
            <person name="Kuo A."/>
            <person name="Kusch H."/>
            <person name="LaButti K."/>
            <person name="Lagendijk E.L."/>
            <person name="Lapidus A."/>
            <person name="Levasseur A."/>
            <person name="Lindquist E."/>
            <person name="Lipzen A."/>
            <person name="Logrieco A.F."/>
            <person name="MacCabe A."/>
            <person name="Maekelae M.R."/>
            <person name="Malavazi I."/>
            <person name="Melin P."/>
            <person name="Meyer V."/>
            <person name="Mielnichuk N."/>
            <person name="Miskei M."/>
            <person name="Molnar A.P."/>
            <person name="Mule G."/>
            <person name="Ngan C.Y."/>
            <person name="Orejas M."/>
            <person name="Orosz E."/>
            <person name="Ouedraogo J.P."/>
            <person name="Overkamp K.M."/>
            <person name="Park H.-S."/>
            <person name="Perrone G."/>
            <person name="Piumi F."/>
            <person name="Punt P.J."/>
            <person name="Ram A.F."/>
            <person name="Ramon A."/>
            <person name="Rauscher S."/>
            <person name="Record E."/>
            <person name="Riano-Pachon D.M."/>
            <person name="Robert V."/>
            <person name="Roehrig J."/>
            <person name="Ruller R."/>
            <person name="Salamov A."/>
            <person name="Salih N.S."/>
            <person name="Samson R.A."/>
            <person name="Sandor E."/>
            <person name="Sanguinetti M."/>
            <person name="Schuetze T."/>
            <person name="Sepcic K."/>
            <person name="Shelest E."/>
            <person name="Sherlock G."/>
            <person name="Sophianopoulou V."/>
            <person name="Squina F.M."/>
            <person name="Sun H."/>
            <person name="Susca A."/>
            <person name="Todd R.B."/>
            <person name="Tsang A."/>
            <person name="Unkles S.E."/>
            <person name="van de Wiele N."/>
            <person name="van Rossen-Uffink D."/>
            <person name="Oliveira J.V."/>
            <person name="Vesth T.C."/>
            <person name="Visser J."/>
            <person name="Yu J.-H."/>
            <person name="Zhou M."/>
            <person name="Andersen M.R."/>
            <person name="Archer D.B."/>
            <person name="Baker S.E."/>
            <person name="Benoit I."/>
            <person name="Brakhage A.A."/>
            <person name="Braus G.H."/>
            <person name="Fischer R."/>
            <person name="Frisvad J.C."/>
            <person name="Goldman G.H."/>
            <person name="Houbraken J."/>
            <person name="Oakley B."/>
            <person name="Pocsi I."/>
            <person name="Scazzocchio C."/>
            <person name="Seiboth B."/>
            <person name="vanKuyk P.A."/>
            <person name="Wortman J."/>
            <person name="Dyer P.S."/>
            <person name="Grigoriev I.V."/>
        </authorList>
    </citation>
    <scope>NUCLEOTIDE SEQUENCE [LARGE SCALE GENOMIC DNA]</scope>
    <source>
        <strain evidence="3">CBS 506.65</strain>
    </source>
</reference>